<evidence type="ECO:0000313" key="2">
    <source>
        <dbReference type="Proteomes" id="UP001596039"/>
    </source>
</evidence>
<reference evidence="2" key="1">
    <citation type="journal article" date="2019" name="Int. J. Syst. Evol. Microbiol.">
        <title>The Global Catalogue of Microorganisms (GCM) 10K type strain sequencing project: providing services to taxonomists for standard genome sequencing and annotation.</title>
        <authorList>
            <consortium name="The Broad Institute Genomics Platform"/>
            <consortium name="The Broad Institute Genome Sequencing Center for Infectious Disease"/>
            <person name="Wu L."/>
            <person name="Ma J."/>
        </authorList>
    </citation>
    <scope>NUCLEOTIDE SEQUENCE [LARGE SCALE GENOMIC DNA]</scope>
    <source>
        <strain evidence="2">CGMCC 4.6997</strain>
    </source>
</reference>
<protein>
    <submittedName>
        <fullName evidence="1">Helix-turn-helix domain-containing protein</fullName>
    </submittedName>
</protein>
<dbReference type="Proteomes" id="UP001596039">
    <property type="component" value="Unassembled WGS sequence"/>
</dbReference>
<name>A0ABW0NWA3_9MICO</name>
<sequence>MQLSVSEFAEARGVSRQRALALISAGQVKAQRVGRSWVIDQQEVNRRAARGRPLSARMAELIIHAMSGDVPERLDPQERFFLGKYVDRLRRDESPLELLHSWLRSRQIRVVDVGANPADIPEIAADRRAVASGISDPRAGMSAAREFEGYIEAADLERFLRDNLLVESASLNVRLHVVGRKPADPVPLGLIIADLADWNRPREDGRALDLMRGVSWPH</sequence>
<proteinExistence type="predicted"/>
<comment type="caution">
    <text evidence="1">The sequence shown here is derived from an EMBL/GenBank/DDBJ whole genome shotgun (WGS) entry which is preliminary data.</text>
</comment>
<accession>A0ABW0NWA3</accession>
<evidence type="ECO:0000313" key="1">
    <source>
        <dbReference type="EMBL" id="MFC5503124.1"/>
    </source>
</evidence>
<dbReference type="RefSeq" id="WP_386740837.1">
    <property type="nucleotide sequence ID" value="NZ_JBHSMG010000003.1"/>
</dbReference>
<organism evidence="1 2">
    <name type="scientific">Lysinimonas soli</name>
    <dbReference type="NCBI Taxonomy" id="1074233"/>
    <lineage>
        <taxon>Bacteria</taxon>
        <taxon>Bacillati</taxon>
        <taxon>Actinomycetota</taxon>
        <taxon>Actinomycetes</taxon>
        <taxon>Micrococcales</taxon>
        <taxon>Microbacteriaceae</taxon>
        <taxon>Lysinimonas</taxon>
    </lineage>
</organism>
<dbReference type="EMBL" id="JBHSMG010000003">
    <property type="protein sequence ID" value="MFC5503124.1"/>
    <property type="molecule type" value="Genomic_DNA"/>
</dbReference>
<keyword evidence="2" id="KW-1185">Reference proteome</keyword>
<gene>
    <name evidence="1" type="ORF">ACFPJ4_12815</name>
</gene>